<dbReference type="InterPro" id="IPR051313">
    <property type="entry name" value="Bact_iron-sidero_bind"/>
</dbReference>
<feature type="domain" description="Fe/B12 periplasmic-binding" evidence="5">
    <location>
        <begin position="65"/>
        <end position="325"/>
    </location>
</feature>
<dbReference type="Proteomes" id="UP000249354">
    <property type="component" value="Unassembled WGS sequence"/>
</dbReference>
<dbReference type="Pfam" id="PF01497">
    <property type="entry name" value="Peripla_BP_2"/>
    <property type="match status" value="1"/>
</dbReference>
<comment type="subcellular location">
    <subcellularLocation>
        <location evidence="1">Cell envelope</location>
    </subcellularLocation>
</comment>
<comment type="caution">
    <text evidence="6">The sequence shown here is derived from an EMBL/GenBank/DDBJ whole genome shotgun (WGS) entry which is preliminary data.</text>
</comment>
<comment type="similarity">
    <text evidence="2">Belongs to the bacterial solute-binding protein 8 family.</text>
</comment>
<dbReference type="GO" id="GO:0030288">
    <property type="term" value="C:outer membrane-bounded periplasmic space"/>
    <property type="evidence" value="ECO:0007669"/>
    <property type="project" value="TreeGrafter"/>
</dbReference>
<evidence type="ECO:0000256" key="2">
    <source>
        <dbReference type="ARBA" id="ARBA00008814"/>
    </source>
</evidence>
<evidence type="ECO:0000256" key="1">
    <source>
        <dbReference type="ARBA" id="ARBA00004196"/>
    </source>
</evidence>
<dbReference type="EMBL" id="QBMC01000055">
    <property type="protein sequence ID" value="PZO18376.1"/>
    <property type="molecule type" value="Genomic_DNA"/>
</dbReference>
<dbReference type="PANTHER" id="PTHR30532">
    <property type="entry name" value="IRON III DICITRATE-BINDING PERIPLASMIC PROTEIN"/>
    <property type="match status" value="1"/>
</dbReference>
<proteinExistence type="inferred from homology"/>
<evidence type="ECO:0000256" key="3">
    <source>
        <dbReference type="ARBA" id="ARBA00022448"/>
    </source>
</evidence>
<dbReference type="GO" id="GO:1901678">
    <property type="term" value="P:iron coordination entity transport"/>
    <property type="evidence" value="ECO:0007669"/>
    <property type="project" value="UniProtKB-ARBA"/>
</dbReference>
<dbReference type="Gene3D" id="3.40.50.1980">
    <property type="entry name" value="Nitrogenase molybdenum iron protein domain"/>
    <property type="match status" value="2"/>
</dbReference>
<protein>
    <submittedName>
        <fullName evidence="6">Iron-siderophore ABC transporter substrate-binding protein</fullName>
    </submittedName>
</protein>
<reference evidence="7" key="1">
    <citation type="submission" date="2018-04" db="EMBL/GenBank/DDBJ databases">
        <authorList>
            <person name="Cornet L."/>
        </authorList>
    </citation>
    <scope>NUCLEOTIDE SEQUENCE [LARGE SCALE GENOMIC DNA]</scope>
</reference>
<dbReference type="PROSITE" id="PS51257">
    <property type="entry name" value="PROKAR_LIPOPROTEIN"/>
    <property type="match status" value="1"/>
</dbReference>
<name>A0A2W4UAS2_9CYAN</name>
<dbReference type="AlphaFoldDB" id="A0A2W4UAS2"/>
<keyword evidence="4" id="KW-0732">Signal</keyword>
<organism evidence="6 7">
    <name type="scientific">Leptolyngbya foveolarum</name>
    <dbReference type="NCBI Taxonomy" id="47253"/>
    <lineage>
        <taxon>Bacteria</taxon>
        <taxon>Bacillati</taxon>
        <taxon>Cyanobacteriota</taxon>
        <taxon>Cyanophyceae</taxon>
        <taxon>Leptolyngbyales</taxon>
        <taxon>Leptolyngbyaceae</taxon>
        <taxon>Leptolyngbya group</taxon>
        <taxon>Leptolyngbya</taxon>
    </lineage>
</organism>
<evidence type="ECO:0000256" key="4">
    <source>
        <dbReference type="ARBA" id="ARBA00022729"/>
    </source>
</evidence>
<gene>
    <name evidence="6" type="ORF">DCF25_09795</name>
</gene>
<evidence type="ECO:0000259" key="5">
    <source>
        <dbReference type="PROSITE" id="PS50983"/>
    </source>
</evidence>
<dbReference type="CDD" id="cd01146">
    <property type="entry name" value="FhuD"/>
    <property type="match status" value="1"/>
</dbReference>
<keyword evidence="3" id="KW-0813">Transport</keyword>
<dbReference type="InterPro" id="IPR002491">
    <property type="entry name" value="ABC_transptr_periplasmic_BD"/>
</dbReference>
<reference evidence="6 7" key="2">
    <citation type="submission" date="2018-06" db="EMBL/GenBank/DDBJ databases">
        <title>Metagenomic assembly of (sub)arctic Cyanobacteria and their associated microbiome from non-axenic cultures.</title>
        <authorList>
            <person name="Baurain D."/>
        </authorList>
    </citation>
    <scope>NUCLEOTIDE SEQUENCE [LARGE SCALE GENOMIC DNA]</scope>
    <source>
        <strain evidence="6">ULC129bin1</strain>
    </source>
</reference>
<dbReference type="SUPFAM" id="SSF53807">
    <property type="entry name" value="Helical backbone' metal receptor"/>
    <property type="match status" value="1"/>
</dbReference>
<dbReference type="PANTHER" id="PTHR30532:SF25">
    <property type="entry name" value="IRON(III) DICITRATE-BINDING PERIPLASMIC PROTEIN"/>
    <property type="match status" value="1"/>
</dbReference>
<dbReference type="PROSITE" id="PS50983">
    <property type="entry name" value="FE_B12_PBP"/>
    <property type="match status" value="1"/>
</dbReference>
<accession>A0A2W4UAS2</accession>
<sequence length="328" mass="36666">MFLRLRLRWLRWFFLLSVTLYLTVACGVTSPQQPSASSESSVESQSCRQVQHAMGETCVPVGPQRVITLDPGSLGNAIALGIQPIGGVALGDELPDYLQPKTTELELLGHPNQPSLEKITRVRPDLILTDTRADLYEKLQAIAPTVASEDWLEPGAEPLWKRDLKLHGEALNKSEQAQQLLSDYDRRTQDFQQQMGDRLQQTQVSVVNFRADHVRIYLKDSFAGTILADAGLSRPTAQDKTGFVERISLETIPQLDADVMFLIVSDPAETKTLDQFTSSPLWNRLDVVKQDRVYLVSADTWINGWNILGVQQVLDDLFNHMVPESADA</sequence>
<evidence type="ECO:0000313" key="6">
    <source>
        <dbReference type="EMBL" id="PZO18376.1"/>
    </source>
</evidence>
<evidence type="ECO:0000313" key="7">
    <source>
        <dbReference type="Proteomes" id="UP000249354"/>
    </source>
</evidence>